<organism evidence="12 13">
    <name type="scientific">Phodopus roborovskii</name>
    <name type="common">Roborovski's desert hamster</name>
    <name type="synonym">Cricetulus roborovskii</name>
    <dbReference type="NCBI Taxonomy" id="109678"/>
    <lineage>
        <taxon>Eukaryota</taxon>
        <taxon>Metazoa</taxon>
        <taxon>Chordata</taxon>
        <taxon>Craniata</taxon>
        <taxon>Vertebrata</taxon>
        <taxon>Euteleostomi</taxon>
        <taxon>Mammalia</taxon>
        <taxon>Eutheria</taxon>
        <taxon>Euarchontoglires</taxon>
        <taxon>Glires</taxon>
        <taxon>Rodentia</taxon>
        <taxon>Myomorpha</taxon>
        <taxon>Muroidea</taxon>
        <taxon>Cricetidae</taxon>
        <taxon>Cricetinae</taxon>
        <taxon>Phodopus</taxon>
    </lineage>
</organism>
<evidence type="ECO:0000256" key="8">
    <source>
        <dbReference type="ARBA" id="ARBA00023022"/>
    </source>
</evidence>
<dbReference type="GO" id="GO:0045087">
    <property type="term" value="P:innate immune response"/>
    <property type="evidence" value="ECO:0007669"/>
    <property type="project" value="InterPro"/>
</dbReference>
<name>A0AAU9YP18_PHORO</name>
<keyword evidence="13" id="KW-1185">Reference proteome</keyword>
<feature type="domain" description="Beta-defensin" evidence="11">
    <location>
        <begin position="56"/>
        <end position="85"/>
    </location>
</feature>
<evidence type="ECO:0000313" key="12">
    <source>
        <dbReference type="EMBL" id="CAH6777087.1"/>
    </source>
</evidence>
<proteinExistence type="inferred from homology"/>
<reference evidence="12" key="1">
    <citation type="submission" date="2022-06" db="EMBL/GenBank/DDBJ databases">
        <authorList>
            <person name="Andreotti S."/>
            <person name="Wyler E."/>
        </authorList>
    </citation>
    <scope>NUCLEOTIDE SEQUENCE</scope>
</reference>
<dbReference type="Pfam" id="PF13841">
    <property type="entry name" value="Defensin_beta_2"/>
    <property type="match status" value="1"/>
</dbReference>
<evidence type="ECO:0000256" key="5">
    <source>
        <dbReference type="ARBA" id="ARBA00022529"/>
    </source>
</evidence>
<dbReference type="AlphaFoldDB" id="A0AAU9YP18"/>
<evidence type="ECO:0000256" key="3">
    <source>
        <dbReference type="ARBA" id="ARBA00007371"/>
    </source>
</evidence>
<protein>
    <recommendedName>
        <fullName evidence="10">Beta-defensin</fullName>
    </recommendedName>
</protein>
<dbReference type="Proteomes" id="UP001152836">
    <property type="component" value="Unassembled WGS sequence"/>
</dbReference>
<dbReference type="PANTHER" id="PTHR15001:SF7">
    <property type="entry name" value="DEFENSIN BETA 118"/>
    <property type="match status" value="1"/>
</dbReference>
<comment type="similarity">
    <text evidence="3 10">Belongs to the beta-defensin family.</text>
</comment>
<keyword evidence="8 10" id="KW-0044">Antibiotic</keyword>
<evidence type="ECO:0000256" key="6">
    <source>
        <dbReference type="ARBA" id="ARBA00022729"/>
    </source>
</evidence>
<comment type="function">
    <text evidence="1 10">Has antibacterial activity.</text>
</comment>
<keyword evidence="4 10" id="KW-0964">Secreted</keyword>
<evidence type="ECO:0000313" key="13">
    <source>
        <dbReference type="Proteomes" id="UP001152836"/>
    </source>
</evidence>
<keyword evidence="6" id="KW-0732">Signal</keyword>
<dbReference type="GO" id="GO:0005576">
    <property type="term" value="C:extracellular region"/>
    <property type="evidence" value="ECO:0007669"/>
    <property type="project" value="UniProtKB-SubCell"/>
</dbReference>
<evidence type="ECO:0000256" key="7">
    <source>
        <dbReference type="ARBA" id="ARBA00022940"/>
    </source>
</evidence>
<keyword evidence="9" id="KW-1015">Disulfide bond</keyword>
<keyword evidence="5 10" id="KW-0929">Antimicrobial</keyword>
<accession>A0AAU9YP18</accession>
<keyword evidence="7 10" id="KW-0211">Defensin</keyword>
<evidence type="ECO:0000259" key="11">
    <source>
        <dbReference type="Pfam" id="PF13841"/>
    </source>
</evidence>
<evidence type="ECO:0000256" key="9">
    <source>
        <dbReference type="ARBA" id="ARBA00023157"/>
    </source>
</evidence>
<dbReference type="EMBL" id="CALSGD010000248">
    <property type="protein sequence ID" value="CAH6777087.1"/>
    <property type="molecule type" value="Genomic_DNA"/>
</dbReference>
<evidence type="ECO:0000256" key="2">
    <source>
        <dbReference type="ARBA" id="ARBA00004613"/>
    </source>
</evidence>
<evidence type="ECO:0000256" key="10">
    <source>
        <dbReference type="RuleBase" id="RU231113"/>
    </source>
</evidence>
<evidence type="ECO:0000256" key="1">
    <source>
        <dbReference type="ARBA" id="ARBA00002878"/>
    </source>
</evidence>
<dbReference type="InterPro" id="IPR025933">
    <property type="entry name" value="Beta_defensin_dom"/>
</dbReference>
<gene>
    <name evidence="12" type="primary">Defb21</name>
    <name evidence="12" type="ORF">PHOROB_LOCUS1063</name>
</gene>
<evidence type="ECO:0000256" key="4">
    <source>
        <dbReference type="ARBA" id="ARBA00022525"/>
    </source>
</evidence>
<comment type="subcellular location">
    <subcellularLocation>
        <location evidence="2 10">Secreted</location>
    </subcellularLocation>
</comment>
<dbReference type="PANTHER" id="PTHR15001">
    <property type="entry name" value="BETA-DEFENSIN 123-RELATED"/>
    <property type="match status" value="1"/>
</dbReference>
<dbReference type="GO" id="GO:0042742">
    <property type="term" value="P:defense response to bacterium"/>
    <property type="evidence" value="ECO:0007669"/>
    <property type="project" value="UniProtKB-UniRule"/>
</dbReference>
<sequence>MENPIKLLIKFTLYPVLWIPGSTTYNFPRTMRLLLLALPVLAFLPQVIPAYGGEKKCLYGSGICRKSCKDGEVFQDRCKNRLNCCVPAYRSHKQKASGTWTTEASSTVEYDLNSYFINELSTVTNT</sequence>
<comment type="caution">
    <text evidence="12">The sequence shown here is derived from an EMBL/GenBank/DDBJ whole genome shotgun (WGS) entry which is preliminary data.</text>
</comment>
<dbReference type="InterPro" id="IPR050544">
    <property type="entry name" value="Beta-defensin"/>
</dbReference>